<evidence type="ECO:0000256" key="1">
    <source>
        <dbReference type="ARBA" id="ARBA00010871"/>
    </source>
</evidence>
<comment type="similarity">
    <text evidence="1">Belongs to the D-alanine--D-alanine ligase family.</text>
</comment>
<dbReference type="SUPFAM" id="SSF52440">
    <property type="entry name" value="PreATP-grasp domain"/>
    <property type="match status" value="1"/>
</dbReference>
<dbReference type="PANTHER" id="PTHR23132">
    <property type="entry name" value="D-ALANINE--D-ALANINE LIGASE"/>
    <property type="match status" value="1"/>
</dbReference>
<protein>
    <recommendedName>
        <fullName evidence="4">ATP-grasp domain-containing protein</fullName>
    </recommendedName>
</protein>
<dbReference type="Gene3D" id="3.30.470.20">
    <property type="entry name" value="ATP-grasp fold, B domain"/>
    <property type="match status" value="1"/>
</dbReference>
<comment type="caution">
    <text evidence="5">The sequence shown here is derived from an EMBL/GenBank/DDBJ whole genome shotgun (WGS) entry which is preliminary data.</text>
</comment>
<dbReference type="GO" id="GO:0071555">
    <property type="term" value="P:cell wall organization"/>
    <property type="evidence" value="ECO:0007669"/>
    <property type="project" value="UniProtKB-KW"/>
</dbReference>
<feature type="non-terminal residue" evidence="5">
    <location>
        <position position="178"/>
    </location>
</feature>
<organism evidence="5">
    <name type="scientific">marine sediment metagenome</name>
    <dbReference type="NCBI Taxonomy" id="412755"/>
    <lineage>
        <taxon>unclassified sequences</taxon>
        <taxon>metagenomes</taxon>
        <taxon>ecological metagenomes</taxon>
    </lineage>
</organism>
<dbReference type="SUPFAM" id="SSF56059">
    <property type="entry name" value="Glutathione synthetase ATP-binding domain-like"/>
    <property type="match status" value="1"/>
</dbReference>
<name>X1GMZ6_9ZZZZ</name>
<dbReference type="InterPro" id="IPR011127">
    <property type="entry name" value="Dala_Dala_lig_N"/>
</dbReference>
<dbReference type="InterPro" id="IPR011761">
    <property type="entry name" value="ATP-grasp"/>
</dbReference>
<dbReference type="PANTHER" id="PTHR23132:SF23">
    <property type="entry name" value="D-ALANINE--D-ALANINE LIGASE B"/>
    <property type="match status" value="1"/>
</dbReference>
<dbReference type="Gene3D" id="3.40.50.20">
    <property type="match status" value="1"/>
</dbReference>
<dbReference type="GO" id="GO:0046872">
    <property type="term" value="F:metal ion binding"/>
    <property type="evidence" value="ECO:0007669"/>
    <property type="project" value="InterPro"/>
</dbReference>
<reference evidence="5" key="1">
    <citation type="journal article" date="2014" name="Front. Microbiol.">
        <title>High frequency of phylogenetically diverse reductive dehalogenase-homologous genes in deep subseafloor sedimentary metagenomes.</title>
        <authorList>
            <person name="Kawai M."/>
            <person name="Futagami T."/>
            <person name="Toyoda A."/>
            <person name="Takaki Y."/>
            <person name="Nishi S."/>
            <person name="Hori S."/>
            <person name="Arai W."/>
            <person name="Tsubouchi T."/>
            <person name="Morono Y."/>
            <person name="Uchiyama I."/>
            <person name="Ito T."/>
            <person name="Fujiyama A."/>
            <person name="Inagaki F."/>
            <person name="Takami H."/>
        </authorList>
    </citation>
    <scope>NUCLEOTIDE SEQUENCE</scope>
    <source>
        <strain evidence="5">Expedition CK06-06</strain>
    </source>
</reference>
<keyword evidence="2" id="KW-0436">Ligase</keyword>
<dbReference type="Pfam" id="PF01820">
    <property type="entry name" value="Dala_Dala_lig_N"/>
    <property type="match status" value="1"/>
</dbReference>
<sequence>MGGIGEERDISIQSGNCVAQSLKEAGLNVVTADIGPDNLDILDEASIDVFFLALHGRFGEDGQLQQILEDKSLLYTGSGPKASRLAFDKLASKKRFSKAGVAVPKAINFDAQRRTKELEKELLQLSERFVVKPVRQGSTIGVSIVDDPKSALAAARDCSSKFGDCMIEEFILGREITV</sequence>
<evidence type="ECO:0000259" key="4">
    <source>
        <dbReference type="PROSITE" id="PS50975"/>
    </source>
</evidence>
<accession>X1GMZ6</accession>
<dbReference type="AlphaFoldDB" id="X1GMZ6"/>
<dbReference type="InterPro" id="IPR016185">
    <property type="entry name" value="PreATP-grasp_dom_sf"/>
</dbReference>
<evidence type="ECO:0000256" key="3">
    <source>
        <dbReference type="ARBA" id="ARBA00023316"/>
    </source>
</evidence>
<gene>
    <name evidence="5" type="ORF">S03H2_19011</name>
</gene>
<dbReference type="InterPro" id="IPR011095">
    <property type="entry name" value="Dala_Dala_lig_C"/>
</dbReference>
<dbReference type="Pfam" id="PF07478">
    <property type="entry name" value="Dala_Dala_lig_C"/>
    <property type="match status" value="1"/>
</dbReference>
<keyword evidence="3" id="KW-0961">Cell wall biogenesis/degradation</keyword>
<dbReference type="GO" id="GO:0005524">
    <property type="term" value="F:ATP binding"/>
    <property type="evidence" value="ECO:0007669"/>
    <property type="project" value="InterPro"/>
</dbReference>
<dbReference type="EMBL" id="BARU01009901">
    <property type="protein sequence ID" value="GAH42964.1"/>
    <property type="molecule type" value="Genomic_DNA"/>
</dbReference>
<dbReference type="InterPro" id="IPR013815">
    <property type="entry name" value="ATP_grasp_subdomain_1"/>
</dbReference>
<proteinExistence type="inferred from homology"/>
<evidence type="ECO:0000313" key="5">
    <source>
        <dbReference type="EMBL" id="GAH42964.1"/>
    </source>
</evidence>
<dbReference type="PROSITE" id="PS50975">
    <property type="entry name" value="ATP_GRASP"/>
    <property type="match status" value="1"/>
</dbReference>
<feature type="domain" description="ATP-grasp" evidence="4">
    <location>
        <begin position="93"/>
        <end position="175"/>
    </location>
</feature>
<dbReference type="GO" id="GO:0008716">
    <property type="term" value="F:D-alanine-D-alanine ligase activity"/>
    <property type="evidence" value="ECO:0007669"/>
    <property type="project" value="InterPro"/>
</dbReference>
<dbReference type="Gene3D" id="3.30.1490.20">
    <property type="entry name" value="ATP-grasp fold, A domain"/>
    <property type="match status" value="1"/>
</dbReference>
<evidence type="ECO:0000256" key="2">
    <source>
        <dbReference type="ARBA" id="ARBA00022598"/>
    </source>
</evidence>